<accession>A0A0J8G5P0</accession>
<name>A0A0J8G5P0_CLOCY</name>
<reference evidence="1 2" key="1">
    <citation type="submission" date="2015-06" db="EMBL/GenBank/DDBJ databases">
        <title>Draft genome sequence of the purine-degrading Clostridium cylindrosporum HC-1 (DSM 605).</title>
        <authorList>
            <person name="Poehlein A."/>
            <person name="Schiel-Bengelsdorf B."/>
            <person name="Bengelsdorf F."/>
            <person name="Daniel R."/>
            <person name="Duerre P."/>
        </authorList>
    </citation>
    <scope>NUCLEOTIDE SEQUENCE [LARGE SCALE GENOMIC DNA]</scope>
    <source>
        <strain evidence="1 2">DSM 605</strain>
    </source>
</reference>
<keyword evidence="2" id="KW-1185">Reference proteome</keyword>
<dbReference type="STRING" id="1121307.CLCY_7c00080"/>
<proteinExistence type="predicted"/>
<gene>
    <name evidence="1" type="ORF">CLCY_7c00080</name>
</gene>
<evidence type="ECO:0000313" key="2">
    <source>
        <dbReference type="Proteomes" id="UP000036756"/>
    </source>
</evidence>
<evidence type="ECO:0000313" key="1">
    <source>
        <dbReference type="EMBL" id="KMT22961.1"/>
    </source>
</evidence>
<comment type="caution">
    <text evidence="1">The sequence shown here is derived from an EMBL/GenBank/DDBJ whole genome shotgun (WGS) entry which is preliminary data.</text>
</comment>
<sequence>MPEEKAWQETRENILLIKSTLENIVETTELKLYDEKIKFANNLKIQVEK</sequence>
<dbReference type="AlphaFoldDB" id="A0A0J8G5P0"/>
<organism evidence="1 2">
    <name type="scientific">Clostridium cylindrosporum DSM 605</name>
    <dbReference type="NCBI Taxonomy" id="1121307"/>
    <lineage>
        <taxon>Bacteria</taxon>
        <taxon>Bacillati</taxon>
        <taxon>Bacillota</taxon>
        <taxon>Clostridia</taxon>
        <taxon>Eubacteriales</taxon>
        <taxon>Clostridiaceae</taxon>
        <taxon>Clostridium</taxon>
    </lineage>
</organism>
<dbReference type="RefSeq" id="WP_161797086.1">
    <property type="nucleotide sequence ID" value="NZ_LFVU01000003.1"/>
</dbReference>
<protein>
    <submittedName>
        <fullName evidence="1">Uncharacterized protein</fullName>
    </submittedName>
</protein>
<dbReference type="EMBL" id="LFVU01000003">
    <property type="protein sequence ID" value="KMT22961.1"/>
    <property type="molecule type" value="Genomic_DNA"/>
</dbReference>
<dbReference type="Proteomes" id="UP000036756">
    <property type="component" value="Unassembled WGS sequence"/>
</dbReference>
<dbReference type="PATRIC" id="fig|1121307.3.peg.2289"/>